<keyword evidence="10" id="KW-1185">Reference proteome</keyword>
<organism evidence="9 10">
    <name type="scientific">Orbilia brochopaga</name>
    <dbReference type="NCBI Taxonomy" id="3140254"/>
    <lineage>
        <taxon>Eukaryota</taxon>
        <taxon>Fungi</taxon>
        <taxon>Dikarya</taxon>
        <taxon>Ascomycota</taxon>
        <taxon>Pezizomycotina</taxon>
        <taxon>Orbiliomycetes</taxon>
        <taxon>Orbiliales</taxon>
        <taxon>Orbiliaceae</taxon>
        <taxon>Orbilia</taxon>
    </lineage>
</organism>
<feature type="region of interest" description="Disordered" evidence="6">
    <location>
        <begin position="344"/>
        <end position="408"/>
    </location>
</feature>
<sequence length="408" mass="45403">MLLPPLEVMLSWPKPNYIDPDRKGNYLAPLTIIMMVICGIVVTLRLYVRSFILKSFKADDWLIILATLTAMGVSITCILSQGAGVGTHIWDLTQDEVNRVRIWSFATQLTFTWSVGLTKFSILLFYLRFCTTRSFKISIYASMIFMSAWLITWTFLVIFQCVPVSAYWRLPRAGDRCITLQNELHLLHGTTNLVTDVLVLLLPIPSLWTLQMPLRQKLTLVGVFTLGIVAPLSAILRLIYIQKATISWDASWWCMELWVYTSLETHVAIVCASIPSLKPLAIQIFPRFGSTRGYTHGTAMEINSSSGSVMRRTQLTFAGASSTTSRVERSAKVMSIYPLSTIGGKSERGESQESIVPTGSGSDRTVDVITRYSSPGAPPMVPPKEGVMGAPARSAAWDSRKYGDDRAV</sequence>
<comment type="subcellular location">
    <subcellularLocation>
        <location evidence="1">Membrane</location>
        <topology evidence="1">Multi-pass membrane protein</topology>
    </subcellularLocation>
</comment>
<dbReference type="Proteomes" id="UP001375240">
    <property type="component" value="Unassembled WGS sequence"/>
</dbReference>
<feature type="transmembrane region" description="Helical" evidence="7">
    <location>
        <begin position="139"/>
        <end position="166"/>
    </location>
</feature>
<keyword evidence="3 7" id="KW-1133">Transmembrane helix</keyword>
<evidence type="ECO:0000259" key="8">
    <source>
        <dbReference type="Pfam" id="PF20684"/>
    </source>
</evidence>
<evidence type="ECO:0000313" key="9">
    <source>
        <dbReference type="EMBL" id="KAK6352870.1"/>
    </source>
</evidence>
<accession>A0AAV9V1B4</accession>
<feature type="domain" description="Rhodopsin" evidence="8">
    <location>
        <begin position="44"/>
        <end position="281"/>
    </location>
</feature>
<evidence type="ECO:0000313" key="10">
    <source>
        <dbReference type="Proteomes" id="UP001375240"/>
    </source>
</evidence>
<gene>
    <name evidence="9" type="ORF">TWF696_004870</name>
</gene>
<protein>
    <recommendedName>
        <fullName evidence="8">Rhodopsin domain-containing protein</fullName>
    </recommendedName>
</protein>
<dbReference type="PANTHER" id="PTHR33048:SF129">
    <property type="entry name" value="INTEGRAL MEMBRANE PROTEIN-RELATED"/>
    <property type="match status" value="1"/>
</dbReference>
<evidence type="ECO:0000256" key="1">
    <source>
        <dbReference type="ARBA" id="ARBA00004141"/>
    </source>
</evidence>
<evidence type="ECO:0000256" key="6">
    <source>
        <dbReference type="SAM" id="MobiDB-lite"/>
    </source>
</evidence>
<dbReference type="InterPro" id="IPR049326">
    <property type="entry name" value="Rhodopsin_dom_fungi"/>
</dbReference>
<keyword evidence="2 7" id="KW-0812">Transmembrane</keyword>
<keyword evidence="4 7" id="KW-0472">Membrane</keyword>
<feature type="transmembrane region" description="Helical" evidence="7">
    <location>
        <begin position="220"/>
        <end position="240"/>
    </location>
</feature>
<evidence type="ECO:0000256" key="7">
    <source>
        <dbReference type="SAM" id="Phobius"/>
    </source>
</evidence>
<evidence type="ECO:0000256" key="2">
    <source>
        <dbReference type="ARBA" id="ARBA00022692"/>
    </source>
</evidence>
<evidence type="ECO:0000256" key="5">
    <source>
        <dbReference type="ARBA" id="ARBA00038359"/>
    </source>
</evidence>
<dbReference type="PANTHER" id="PTHR33048">
    <property type="entry name" value="PTH11-LIKE INTEGRAL MEMBRANE PROTEIN (AFU_ORTHOLOGUE AFUA_5G11245)"/>
    <property type="match status" value="1"/>
</dbReference>
<feature type="compositionally biased region" description="Basic and acidic residues" evidence="6">
    <location>
        <begin position="398"/>
        <end position="408"/>
    </location>
</feature>
<dbReference type="EMBL" id="JAVHNQ010000003">
    <property type="protein sequence ID" value="KAK6352870.1"/>
    <property type="molecule type" value="Genomic_DNA"/>
</dbReference>
<name>A0AAV9V1B4_9PEZI</name>
<dbReference type="Pfam" id="PF20684">
    <property type="entry name" value="Fung_rhodopsin"/>
    <property type="match status" value="1"/>
</dbReference>
<evidence type="ECO:0000256" key="3">
    <source>
        <dbReference type="ARBA" id="ARBA00022989"/>
    </source>
</evidence>
<comment type="similarity">
    <text evidence="5">Belongs to the SAT4 family.</text>
</comment>
<dbReference type="GO" id="GO:0016020">
    <property type="term" value="C:membrane"/>
    <property type="evidence" value="ECO:0007669"/>
    <property type="project" value="UniProtKB-SubCell"/>
</dbReference>
<comment type="caution">
    <text evidence="9">The sequence shown here is derived from an EMBL/GenBank/DDBJ whole genome shotgun (WGS) entry which is preliminary data.</text>
</comment>
<feature type="transmembrane region" description="Helical" evidence="7">
    <location>
        <begin position="60"/>
        <end position="82"/>
    </location>
</feature>
<proteinExistence type="inferred from homology"/>
<reference evidence="9 10" key="1">
    <citation type="submission" date="2019-10" db="EMBL/GenBank/DDBJ databases">
        <authorList>
            <person name="Palmer J.M."/>
        </authorList>
    </citation>
    <scope>NUCLEOTIDE SEQUENCE [LARGE SCALE GENOMIC DNA]</scope>
    <source>
        <strain evidence="9 10">TWF696</strain>
    </source>
</reference>
<dbReference type="AlphaFoldDB" id="A0AAV9V1B4"/>
<feature type="compositionally biased region" description="Polar residues" evidence="6">
    <location>
        <begin position="352"/>
        <end position="363"/>
    </location>
</feature>
<feature type="transmembrane region" description="Helical" evidence="7">
    <location>
        <begin position="26"/>
        <end position="48"/>
    </location>
</feature>
<evidence type="ECO:0000256" key="4">
    <source>
        <dbReference type="ARBA" id="ARBA00023136"/>
    </source>
</evidence>
<feature type="transmembrane region" description="Helical" evidence="7">
    <location>
        <begin position="102"/>
        <end position="127"/>
    </location>
</feature>
<dbReference type="InterPro" id="IPR052337">
    <property type="entry name" value="SAT4-like"/>
</dbReference>